<keyword evidence="8" id="KW-0408">Iron</keyword>
<feature type="chain" id="PRO_5045362818" evidence="9">
    <location>
        <begin position="20"/>
        <end position="98"/>
    </location>
</feature>
<comment type="caution">
    <text evidence="11">The sequence shown here is derived from an EMBL/GenBank/DDBJ whole genome shotgun (WGS) entry which is preliminary data.</text>
</comment>
<sequence length="98" mass="10178">MLKVLGLTVLLSFSGAVLATSVADSHTEMAGCESCHQDGAPSSDMAYENETCISCHGSMKELEGDAHKQHDGVITCSDCHVVHEASPASGSCTSCHQP</sequence>
<evidence type="ECO:0000256" key="3">
    <source>
        <dbReference type="ARBA" id="ARBA00022448"/>
    </source>
</evidence>
<feature type="signal peptide" evidence="9">
    <location>
        <begin position="1"/>
        <end position="19"/>
    </location>
</feature>
<comment type="subcellular location">
    <subcellularLocation>
        <location evidence="2">Periplasm</location>
    </subcellularLocation>
</comment>
<dbReference type="InterPro" id="IPR012286">
    <property type="entry name" value="Tetrahaem_cytochrome"/>
</dbReference>
<keyword evidence="9" id="KW-0732">Signal</keyword>
<dbReference type="RefSeq" id="WP_202722848.1">
    <property type="nucleotide sequence ID" value="NZ_BPEX01000011.1"/>
</dbReference>
<dbReference type="InterPro" id="IPR036280">
    <property type="entry name" value="Multihaem_cyt_sf"/>
</dbReference>
<evidence type="ECO:0000256" key="4">
    <source>
        <dbReference type="ARBA" id="ARBA00022617"/>
    </source>
</evidence>
<accession>A0ABS1T1D4</accession>
<protein>
    <submittedName>
        <fullName evidence="11">Cytochrome c3 family protein</fullName>
    </submittedName>
</protein>
<keyword evidence="6" id="KW-0574">Periplasm</keyword>
<evidence type="ECO:0000259" key="10">
    <source>
        <dbReference type="Pfam" id="PF14537"/>
    </source>
</evidence>
<keyword evidence="3" id="KW-0813">Transport</keyword>
<evidence type="ECO:0000256" key="6">
    <source>
        <dbReference type="ARBA" id="ARBA00022764"/>
    </source>
</evidence>
<evidence type="ECO:0000256" key="8">
    <source>
        <dbReference type="ARBA" id="ARBA00023004"/>
    </source>
</evidence>
<dbReference type="EMBL" id="JAESVD010000009">
    <property type="protein sequence ID" value="MBL4914598.1"/>
    <property type="molecule type" value="Genomic_DNA"/>
</dbReference>
<keyword evidence="12" id="KW-1185">Reference proteome</keyword>
<dbReference type="SUPFAM" id="SSF48695">
    <property type="entry name" value="Multiheme cytochromes"/>
    <property type="match status" value="1"/>
</dbReference>
<keyword evidence="7" id="KW-0249">Electron transport</keyword>
<evidence type="ECO:0000313" key="11">
    <source>
        <dbReference type="EMBL" id="MBL4914598.1"/>
    </source>
</evidence>
<keyword evidence="5" id="KW-0479">Metal-binding</keyword>
<gene>
    <name evidence="11" type="ORF">JMA39_15960</name>
</gene>
<evidence type="ECO:0000256" key="7">
    <source>
        <dbReference type="ARBA" id="ARBA00022982"/>
    </source>
</evidence>
<organism evidence="11 12">
    <name type="scientific">Shewanella schlegeliana</name>
    <dbReference type="NCBI Taxonomy" id="190308"/>
    <lineage>
        <taxon>Bacteria</taxon>
        <taxon>Pseudomonadati</taxon>
        <taxon>Pseudomonadota</taxon>
        <taxon>Gammaproteobacteria</taxon>
        <taxon>Alteromonadales</taxon>
        <taxon>Shewanellaceae</taxon>
        <taxon>Shewanella</taxon>
    </lineage>
</organism>
<evidence type="ECO:0000313" key="12">
    <source>
        <dbReference type="Proteomes" id="UP000604898"/>
    </source>
</evidence>
<comment type="cofactor">
    <cofactor evidence="1">
        <name>heme c</name>
        <dbReference type="ChEBI" id="CHEBI:61717"/>
    </cofactor>
</comment>
<dbReference type="Gene3D" id="1.10.1130.10">
    <property type="entry name" value="Flavocytochrome C3, Chain A"/>
    <property type="match status" value="1"/>
</dbReference>
<evidence type="ECO:0000256" key="5">
    <source>
        <dbReference type="ARBA" id="ARBA00022723"/>
    </source>
</evidence>
<keyword evidence="4" id="KW-0349">Heme</keyword>
<reference evidence="11 12" key="1">
    <citation type="submission" date="2021-01" db="EMBL/GenBank/DDBJ databases">
        <title>Genome sequence of Shewanella schlegeliana JCM 11561.</title>
        <authorList>
            <person name="Zhang H."/>
            <person name="Li C."/>
        </authorList>
    </citation>
    <scope>NUCLEOTIDE SEQUENCE [LARGE SCALE GENOMIC DNA]</scope>
    <source>
        <strain evidence="11 12">JCM 11561</strain>
    </source>
</reference>
<proteinExistence type="predicted"/>
<evidence type="ECO:0000256" key="1">
    <source>
        <dbReference type="ARBA" id="ARBA00001926"/>
    </source>
</evidence>
<evidence type="ECO:0000256" key="2">
    <source>
        <dbReference type="ARBA" id="ARBA00004418"/>
    </source>
</evidence>
<name>A0ABS1T1D4_9GAMM</name>
<dbReference type="Pfam" id="PF14537">
    <property type="entry name" value="Cytochrom_c3_2"/>
    <property type="match status" value="1"/>
</dbReference>
<evidence type="ECO:0000256" key="9">
    <source>
        <dbReference type="SAM" id="SignalP"/>
    </source>
</evidence>
<feature type="domain" description="Tetrahaem cytochrome" evidence="10">
    <location>
        <begin position="26"/>
        <end position="97"/>
    </location>
</feature>
<dbReference type="Proteomes" id="UP000604898">
    <property type="component" value="Unassembled WGS sequence"/>
</dbReference>